<dbReference type="SMART" id="SM00239">
    <property type="entry name" value="C2"/>
    <property type="match status" value="1"/>
</dbReference>
<reference evidence="5" key="1">
    <citation type="submission" date="2014-09" db="EMBL/GenBank/DDBJ databases">
        <authorList>
            <person name="Sharma Rahul"/>
            <person name="Thines Marco"/>
        </authorList>
    </citation>
    <scope>NUCLEOTIDE SEQUENCE [LARGE SCALE GENOMIC DNA]</scope>
</reference>
<dbReference type="PANTHER" id="PTHR45911:SF7">
    <property type="entry name" value="C2 DOMAIN-CONTAINING PROTEIN"/>
    <property type="match status" value="1"/>
</dbReference>
<feature type="domain" description="C2" evidence="3">
    <location>
        <begin position="1"/>
        <end position="112"/>
    </location>
</feature>
<dbReference type="OMA" id="QFELDEW"/>
<keyword evidence="5" id="KW-1185">Reference proteome</keyword>
<dbReference type="PROSITE" id="PS50004">
    <property type="entry name" value="C2"/>
    <property type="match status" value="1"/>
</dbReference>
<keyword evidence="1" id="KW-0479">Metal-binding</keyword>
<dbReference type="SUPFAM" id="SSF49562">
    <property type="entry name" value="C2 domain (Calcium/lipid-binding domain, CaLB)"/>
    <property type="match status" value="1"/>
</dbReference>
<dbReference type="Gene3D" id="2.60.40.150">
    <property type="entry name" value="C2 domain"/>
    <property type="match status" value="1"/>
</dbReference>
<proteinExistence type="predicted"/>
<dbReference type="Proteomes" id="UP000054928">
    <property type="component" value="Unassembled WGS sequence"/>
</dbReference>
<dbReference type="InterPro" id="IPR035892">
    <property type="entry name" value="C2_domain_sf"/>
</dbReference>
<evidence type="ECO:0000256" key="2">
    <source>
        <dbReference type="ARBA" id="ARBA00022837"/>
    </source>
</evidence>
<dbReference type="Pfam" id="PF00168">
    <property type="entry name" value="C2"/>
    <property type="match status" value="1"/>
</dbReference>
<sequence>MKQKQKRFIVQIVLHKCQDLAAADLDILGGKSDPYVNFTLGGVTKKSSCIKKNLNPEWMPPERFDFKLDEWENKFVIADVFDHDRFGKDDLIGSAVIPLSLFAGNRHSEVYSYPLVVPEKMSGPRSDLFLQISLSTIDGNSTDYYY</sequence>
<evidence type="ECO:0000313" key="4">
    <source>
        <dbReference type="EMBL" id="CEG39897.1"/>
    </source>
</evidence>
<dbReference type="CDD" id="cd00030">
    <property type="entry name" value="C2"/>
    <property type="match status" value="1"/>
</dbReference>
<dbReference type="RefSeq" id="XP_024576266.1">
    <property type="nucleotide sequence ID" value="XM_024725495.1"/>
</dbReference>
<evidence type="ECO:0000313" key="5">
    <source>
        <dbReference type="Proteomes" id="UP000054928"/>
    </source>
</evidence>
<dbReference type="GeneID" id="36405180"/>
<evidence type="ECO:0000259" key="3">
    <source>
        <dbReference type="PROSITE" id="PS50004"/>
    </source>
</evidence>
<accession>A0A0P1AFU0</accession>
<dbReference type="InterPro" id="IPR000008">
    <property type="entry name" value="C2_dom"/>
</dbReference>
<dbReference type="STRING" id="4781.A0A0P1AFU0"/>
<dbReference type="PANTHER" id="PTHR45911">
    <property type="entry name" value="C2 DOMAIN-CONTAINING PROTEIN"/>
    <property type="match status" value="1"/>
</dbReference>
<dbReference type="EMBL" id="CCYD01000442">
    <property type="protein sequence ID" value="CEG39897.1"/>
    <property type="molecule type" value="Genomic_DNA"/>
</dbReference>
<protein>
    <submittedName>
        <fullName evidence="4">Uncharacterized conserved protein, contains GRAM domain</fullName>
    </submittedName>
</protein>
<evidence type="ECO:0000256" key="1">
    <source>
        <dbReference type="ARBA" id="ARBA00022723"/>
    </source>
</evidence>
<dbReference type="GO" id="GO:0046872">
    <property type="term" value="F:metal ion binding"/>
    <property type="evidence" value="ECO:0007669"/>
    <property type="project" value="UniProtKB-KW"/>
</dbReference>
<organism evidence="4 5">
    <name type="scientific">Plasmopara halstedii</name>
    <name type="common">Downy mildew of sunflower</name>
    <dbReference type="NCBI Taxonomy" id="4781"/>
    <lineage>
        <taxon>Eukaryota</taxon>
        <taxon>Sar</taxon>
        <taxon>Stramenopiles</taxon>
        <taxon>Oomycota</taxon>
        <taxon>Peronosporomycetes</taxon>
        <taxon>Peronosporales</taxon>
        <taxon>Peronosporaceae</taxon>
        <taxon>Plasmopara</taxon>
    </lineage>
</organism>
<name>A0A0P1AFU0_PLAHL</name>
<dbReference type="AlphaFoldDB" id="A0A0P1AFU0"/>
<keyword evidence="2" id="KW-0106">Calcium</keyword>
<dbReference type="OrthoDB" id="270970at2759"/>